<evidence type="ECO:0000313" key="2">
    <source>
        <dbReference type="EMBL" id="RVW21914.1"/>
    </source>
</evidence>
<dbReference type="PANTHER" id="PTHR34145:SF79">
    <property type="entry name" value="F-BOX DOMAIN, FBD DOMAIN, LEUCINE-RICH REPEAT DOMAIN SUPERFAMILY"/>
    <property type="match status" value="1"/>
</dbReference>
<dbReference type="Pfam" id="PF23622">
    <property type="entry name" value="LRR_At1g61320_AtMIF1"/>
    <property type="match status" value="1"/>
</dbReference>
<evidence type="ECO:0000313" key="3">
    <source>
        <dbReference type="Proteomes" id="UP000288805"/>
    </source>
</evidence>
<dbReference type="CDD" id="cd22160">
    <property type="entry name" value="F-box_AtFBL13-like"/>
    <property type="match status" value="1"/>
</dbReference>
<comment type="caution">
    <text evidence="2">The sequence shown here is derived from an EMBL/GenBank/DDBJ whole genome shotgun (WGS) entry which is preliminary data.</text>
</comment>
<dbReference type="InterPro" id="IPR053772">
    <property type="entry name" value="At1g61320/At1g61330-like"/>
</dbReference>
<evidence type="ECO:0000259" key="1">
    <source>
        <dbReference type="PROSITE" id="PS50181"/>
    </source>
</evidence>
<dbReference type="SMART" id="SM00256">
    <property type="entry name" value="FBOX"/>
    <property type="match status" value="1"/>
</dbReference>
<dbReference type="PROSITE" id="PS50181">
    <property type="entry name" value="FBOX"/>
    <property type="match status" value="1"/>
</dbReference>
<dbReference type="InterPro" id="IPR055357">
    <property type="entry name" value="LRR_At1g61320_AtMIF1"/>
</dbReference>
<dbReference type="Proteomes" id="UP000288805">
    <property type="component" value="Unassembled WGS sequence"/>
</dbReference>
<sequence length="488" mass="56633">MPGIQRKMKRARRRRTGDEYISDDGDFGEDLFSELPDEILISILSRLTLREAAATSVLSQRWRYLWTYTSRLNFDSVVNKIVRRSHSFALSTAAGRRRRRRRRKYIKWVHKVLAKYRGGRNLDEFRVCFDLSKRSRSDIDKWFEFAMSKNVKNLEFDFLRCSSQNQDRDPWFVMLSYFQNFYKFPHRILGVREARDPNGMFVGFKSLKTLSLKSINVSSEAVEYFLSNCPLLERLSVHGSESLVNLRVAGPSIMLRHLEIVKCSSIQTIEICDTNLVSFTYRGERKGDLLPNNMHIENSPLLVEVLAGVGRLGFAKNMLLKLSSCVHQLQILQLTVDHFFPERSRAYLLPKLRNLKQLKLTVFVGCPENCLLGFVAMLKKCPHLESFVLQLKWRTQIIPVAKRYAKALIQYSHQYLKLVKIVGFNDCSSACELVMQIIENAIALEKIIIDTSQGHRRRGPWLKRQLAARTRAEQLKSHVPPSLEFIVL</sequence>
<gene>
    <name evidence="2" type="primary">VvCHDh000554_1</name>
    <name evidence="2" type="ORF">CK203_101021</name>
</gene>
<feature type="domain" description="F-box" evidence="1">
    <location>
        <begin position="29"/>
        <end position="77"/>
    </location>
</feature>
<organism evidence="2 3">
    <name type="scientific">Vitis vinifera</name>
    <name type="common">Grape</name>
    <dbReference type="NCBI Taxonomy" id="29760"/>
    <lineage>
        <taxon>Eukaryota</taxon>
        <taxon>Viridiplantae</taxon>
        <taxon>Streptophyta</taxon>
        <taxon>Embryophyta</taxon>
        <taxon>Tracheophyta</taxon>
        <taxon>Spermatophyta</taxon>
        <taxon>Magnoliopsida</taxon>
        <taxon>eudicotyledons</taxon>
        <taxon>Gunneridae</taxon>
        <taxon>Pentapetalae</taxon>
        <taxon>rosids</taxon>
        <taxon>Vitales</taxon>
        <taxon>Vitaceae</taxon>
        <taxon>Viteae</taxon>
        <taxon>Vitis</taxon>
    </lineage>
</organism>
<dbReference type="Gene3D" id="1.20.1280.50">
    <property type="match status" value="1"/>
</dbReference>
<accession>A0A438CFC9</accession>
<dbReference type="SUPFAM" id="SSF52058">
    <property type="entry name" value="L domain-like"/>
    <property type="match status" value="1"/>
</dbReference>
<dbReference type="Gene3D" id="3.80.10.10">
    <property type="entry name" value="Ribonuclease Inhibitor"/>
    <property type="match status" value="1"/>
</dbReference>
<dbReference type="InterPro" id="IPR032675">
    <property type="entry name" value="LRR_dom_sf"/>
</dbReference>
<proteinExistence type="predicted"/>
<dbReference type="SUPFAM" id="SSF81383">
    <property type="entry name" value="F-box domain"/>
    <property type="match status" value="1"/>
</dbReference>
<reference evidence="2 3" key="1">
    <citation type="journal article" date="2018" name="PLoS Genet.">
        <title>Population sequencing reveals clonal diversity and ancestral inbreeding in the grapevine cultivar Chardonnay.</title>
        <authorList>
            <person name="Roach M.J."/>
            <person name="Johnson D.L."/>
            <person name="Bohlmann J."/>
            <person name="van Vuuren H.J."/>
            <person name="Jones S.J."/>
            <person name="Pretorius I.S."/>
            <person name="Schmidt S.A."/>
            <person name="Borneman A.R."/>
        </authorList>
    </citation>
    <scope>NUCLEOTIDE SEQUENCE [LARGE SCALE GENOMIC DNA]</scope>
    <source>
        <strain evidence="3">cv. Chardonnay</strain>
        <tissue evidence="2">Leaf</tissue>
    </source>
</reference>
<dbReference type="Pfam" id="PF00646">
    <property type="entry name" value="F-box"/>
    <property type="match status" value="1"/>
</dbReference>
<dbReference type="InterPro" id="IPR001810">
    <property type="entry name" value="F-box_dom"/>
</dbReference>
<dbReference type="EMBL" id="QGNW01002261">
    <property type="protein sequence ID" value="RVW21914.1"/>
    <property type="molecule type" value="Genomic_DNA"/>
</dbReference>
<dbReference type="AlphaFoldDB" id="A0A438CFC9"/>
<dbReference type="PANTHER" id="PTHR34145">
    <property type="entry name" value="OS02G0105600 PROTEIN"/>
    <property type="match status" value="1"/>
</dbReference>
<name>A0A438CFC9_VITVI</name>
<dbReference type="InterPro" id="IPR053781">
    <property type="entry name" value="F-box_AtFBL13-like"/>
</dbReference>
<dbReference type="InterPro" id="IPR036047">
    <property type="entry name" value="F-box-like_dom_sf"/>
</dbReference>
<protein>
    <submittedName>
        <fullName evidence="2">F-box/LRR-repeat protein</fullName>
    </submittedName>
</protein>